<proteinExistence type="predicted"/>
<protein>
    <submittedName>
        <fullName evidence="5">AraC-binding-like domain-containing protein</fullName>
    </submittedName>
</protein>
<dbReference type="InterPro" id="IPR009057">
    <property type="entry name" value="Homeodomain-like_sf"/>
</dbReference>
<dbReference type="PROSITE" id="PS00041">
    <property type="entry name" value="HTH_ARAC_FAMILY_1"/>
    <property type="match status" value="1"/>
</dbReference>
<reference evidence="6" key="1">
    <citation type="submission" date="2016-10" db="EMBL/GenBank/DDBJ databases">
        <authorList>
            <person name="Varghese N."/>
            <person name="Submissions S."/>
        </authorList>
    </citation>
    <scope>NUCLEOTIDE SEQUENCE [LARGE SCALE GENOMIC DNA]</scope>
    <source>
        <strain evidence="6">CGMCC 1.3431</strain>
    </source>
</reference>
<evidence type="ECO:0000259" key="4">
    <source>
        <dbReference type="PROSITE" id="PS01124"/>
    </source>
</evidence>
<keyword evidence="1" id="KW-0805">Transcription regulation</keyword>
<evidence type="ECO:0000313" key="6">
    <source>
        <dbReference type="Proteomes" id="UP000199150"/>
    </source>
</evidence>
<dbReference type="SUPFAM" id="SSF46689">
    <property type="entry name" value="Homeodomain-like"/>
    <property type="match status" value="2"/>
</dbReference>
<dbReference type="GO" id="GO:0043565">
    <property type="term" value="F:sequence-specific DNA binding"/>
    <property type="evidence" value="ECO:0007669"/>
    <property type="project" value="InterPro"/>
</dbReference>
<dbReference type="InterPro" id="IPR050204">
    <property type="entry name" value="AraC_XylS_family_regulators"/>
</dbReference>
<name>A0A1G4SP62_9CAUL</name>
<dbReference type="Pfam" id="PF14525">
    <property type="entry name" value="AraC_binding_2"/>
    <property type="match status" value="1"/>
</dbReference>
<evidence type="ECO:0000256" key="2">
    <source>
        <dbReference type="ARBA" id="ARBA00023125"/>
    </source>
</evidence>
<dbReference type="RefSeq" id="WP_245679014.1">
    <property type="nucleotide sequence ID" value="NZ_CBCRYE010000003.1"/>
</dbReference>
<dbReference type="Pfam" id="PF12833">
    <property type="entry name" value="HTH_18"/>
    <property type="match status" value="1"/>
</dbReference>
<evidence type="ECO:0000256" key="1">
    <source>
        <dbReference type="ARBA" id="ARBA00023015"/>
    </source>
</evidence>
<keyword evidence="3" id="KW-0804">Transcription</keyword>
<organism evidence="5 6">
    <name type="scientific">Asticcacaulis taihuensis</name>
    <dbReference type="NCBI Taxonomy" id="260084"/>
    <lineage>
        <taxon>Bacteria</taxon>
        <taxon>Pseudomonadati</taxon>
        <taxon>Pseudomonadota</taxon>
        <taxon>Alphaproteobacteria</taxon>
        <taxon>Caulobacterales</taxon>
        <taxon>Caulobacteraceae</taxon>
        <taxon>Asticcacaulis</taxon>
    </lineage>
</organism>
<evidence type="ECO:0000313" key="5">
    <source>
        <dbReference type="EMBL" id="SCW70878.1"/>
    </source>
</evidence>
<keyword evidence="6" id="KW-1185">Reference proteome</keyword>
<evidence type="ECO:0000256" key="3">
    <source>
        <dbReference type="ARBA" id="ARBA00023163"/>
    </source>
</evidence>
<dbReference type="STRING" id="260084.SAMN02927928_2783"/>
<dbReference type="AlphaFoldDB" id="A0A1G4SP62"/>
<dbReference type="InterPro" id="IPR018062">
    <property type="entry name" value="HTH_AraC-typ_CS"/>
</dbReference>
<dbReference type="InterPro" id="IPR018060">
    <property type="entry name" value="HTH_AraC"/>
</dbReference>
<sequence length="351" mass="39395">MTDYGLERNRMQGNPLDSIETWQCEGSDFDSFQKSICKFFDWSCARDLDGPDFTWQMYLGVLKPHDTGAAAHAIMARLISSSGFVQLQSEASYDVVIVMPVKGALSLQHKDAAVQKIAPGHAIIYQPMTETRISHAADGETCEVYLIKLSYAWVQRFLFDILQLPVERDLHLGPVIDLATPKARVLSRLVETLCSDAFTAQSRDLSGSLQHRLVETFSHLLLESIPHRYSERMQANKGGPMPNYLRLARDFMHREARSNPSMVAVARAANISVRTLETSFRQHMDVTPHAYLRTLRLKMAREALSDPNDTRPIAEVAADHGFPHAGRFAQYYTQLFGESPSQTRRKGPGAG</sequence>
<dbReference type="InterPro" id="IPR035418">
    <property type="entry name" value="AraC-bd_2"/>
</dbReference>
<accession>A0A1G4SP62</accession>
<feature type="domain" description="HTH araC/xylS-type" evidence="4">
    <location>
        <begin position="246"/>
        <end position="346"/>
    </location>
</feature>
<dbReference type="Proteomes" id="UP000199150">
    <property type="component" value="Unassembled WGS sequence"/>
</dbReference>
<keyword evidence="2" id="KW-0238">DNA-binding</keyword>
<dbReference type="PANTHER" id="PTHR46796">
    <property type="entry name" value="HTH-TYPE TRANSCRIPTIONAL ACTIVATOR RHAS-RELATED"/>
    <property type="match status" value="1"/>
</dbReference>
<dbReference type="Gene3D" id="1.10.10.60">
    <property type="entry name" value="Homeodomain-like"/>
    <property type="match status" value="1"/>
</dbReference>
<dbReference type="EMBL" id="FMTS01000005">
    <property type="protein sequence ID" value="SCW70878.1"/>
    <property type="molecule type" value="Genomic_DNA"/>
</dbReference>
<gene>
    <name evidence="5" type="ORF">SAMN02927928_2783</name>
</gene>
<dbReference type="GO" id="GO:0003700">
    <property type="term" value="F:DNA-binding transcription factor activity"/>
    <property type="evidence" value="ECO:0007669"/>
    <property type="project" value="InterPro"/>
</dbReference>
<dbReference type="SMART" id="SM00342">
    <property type="entry name" value="HTH_ARAC"/>
    <property type="match status" value="1"/>
</dbReference>
<dbReference type="PROSITE" id="PS01124">
    <property type="entry name" value="HTH_ARAC_FAMILY_2"/>
    <property type="match status" value="1"/>
</dbReference>